<dbReference type="PANTHER" id="PTHR34606">
    <property type="entry name" value="BON DOMAIN-CONTAINING PROTEIN"/>
    <property type="match status" value="1"/>
</dbReference>
<dbReference type="PANTHER" id="PTHR34606:SF15">
    <property type="entry name" value="BON DOMAIN-CONTAINING PROTEIN"/>
    <property type="match status" value="1"/>
</dbReference>
<dbReference type="Pfam" id="PF04972">
    <property type="entry name" value="BON"/>
    <property type="match status" value="1"/>
</dbReference>
<evidence type="ECO:0000313" key="4">
    <source>
        <dbReference type="EMBL" id="SEU14320.1"/>
    </source>
</evidence>
<feature type="compositionally biased region" description="Basic and acidic residues" evidence="1">
    <location>
        <begin position="42"/>
        <end position="53"/>
    </location>
</feature>
<dbReference type="PROSITE" id="PS50914">
    <property type="entry name" value="BON"/>
    <property type="match status" value="1"/>
</dbReference>
<dbReference type="Proteomes" id="UP000321514">
    <property type="component" value="Unassembled WGS sequence"/>
</dbReference>
<dbReference type="OrthoDB" id="680465at2"/>
<organism evidence="3 6">
    <name type="scientific">Myxococcus fulvus</name>
    <dbReference type="NCBI Taxonomy" id="33"/>
    <lineage>
        <taxon>Bacteria</taxon>
        <taxon>Pseudomonadati</taxon>
        <taxon>Myxococcota</taxon>
        <taxon>Myxococcia</taxon>
        <taxon>Myxococcales</taxon>
        <taxon>Cystobacterineae</taxon>
        <taxon>Myxococcaceae</taxon>
        <taxon>Myxococcus</taxon>
    </lineage>
</organism>
<dbReference type="Gene3D" id="3.30.1340.30">
    <property type="match status" value="1"/>
</dbReference>
<accession>A0A511T4B9</accession>
<dbReference type="EMBL" id="BJXR01000031">
    <property type="protein sequence ID" value="GEN09011.1"/>
    <property type="molecule type" value="Genomic_DNA"/>
</dbReference>
<feature type="domain" description="BON" evidence="2">
    <location>
        <begin position="293"/>
        <end position="360"/>
    </location>
</feature>
<keyword evidence="5" id="KW-1185">Reference proteome</keyword>
<reference evidence="3 6" key="2">
    <citation type="submission" date="2019-07" db="EMBL/GenBank/DDBJ databases">
        <title>Whole genome shotgun sequence of Myxococcus fulvus NBRC 100333.</title>
        <authorList>
            <person name="Hosoyama A."/>
            <person name="Uohara A."/>
            <person name="Ohji S."/>
            <person name="Ichikawa N."/>
        </authorList>
    </citation>
    <scope>NUCLEOTIDE SEQUENCE [LARGE SCALE GENOMIC DNA]</scope>
    <source>
        <strain evidence="3 6">NBRC 100333</strain>
    </source>
</reference>
<gene>
    <name evidence="3" type="ORF">MFU01_40480</name>
    <name evidence="4" type="ORF">SAMN05443572_105269</name>
</gene>
<sequence>MSGRRHDDPDRRGKERHGRGEHEGRRHPRSEHEGPPAWRAGDPGHHLGPPRHEHHEHHARPGRDSHRSDWDARRDFEHPSRDLDRDRDYRTLRGDRDSLDYEIDRDFGDAARALDRAHEYGRDFDRDRELDRRARHFDPERIARRPGYSPSGTFRALDEDAPRRHGPPDDRGGAHRGPWRDAPSDSLRRGDVGPGHSRHGRRGADAWDEPEAWMDELRELRPRERPAEADVRLGGTQPSGHGPGVENMAPPQVGFSTSATRADDHDLGHGGYAGGPSRTRAPRGRGPRGYQRGDDRIRADICDRLMQEWMDASDVGVQVLDGVVTLAGSVRSRDEKRAIEDVTESVLGVKEVLNHLRLHRSGGVAHPPSSQAPLQVPDDDGSLHS</sequence>
<dbReference type="InterPro" id="IPR051686">
    <property type="entry name" value="Lipoprotein_DolP"/>
</dbReference>
<evidence type="ECO:0000256" key="1">
    <source>
        <dbReference type="SAM" id="MobiDB-lite"/>
    </source>
</evidence>
<feature type="compositionally biased region" description="Basic and acidic residues" evidence="1">
    <location>
        <begin position="1"/>
        <end position="34"/>
    </location>
</feature>
<dbReference type="AlphaFoldDB" id="A0A511T4B9"/>
<feature type="region of interest" description="Disordered" evidence="1">
    <location>
        <begin position="1"/>
        <end position="293"/>
    </location>
</feature>
<proteinExistence type="predicted"/>
<dbReference type="Proteomes" id="UP000183760">
    <property type="component" value="Unassembled WGS sequence"/>
</dbReference>
<dbReference type="InterPro" id="IPR007055">
    <property type="entry name" value="BON_dom"/>
</dbReference>
<evidence type="ECO:0000313" key="6">
    <source>
        <dbReference type="Proteomes" id="UP000321514"/>
    </source>
</evidence>
<feature type="compositionally biased region" description="Basic and acidic residues" evidence="1">
    <location>
        <begin position="156"/>
        <end position="191"/>
    </location>
</feature>
<name>A0A511T4B9_MYXFU</name>
<evidence type="ECO:0000259" key="2">
    <source>
        <dbReference type="PROSITE" id="PS50914"/>
    </source>
</evidence>
<evidence type="ECO:0000313" key="3">
    <source>
        <dbReference type="EMBL" id="GEN09011.1"/>
    </source>
</evidence>
<protein>
    <submittedName>
        <fullName evidence="4">BON domain-containing protein</fullName>
    </submittedName>
</protein>
<feature type="compositionally biased region" description="Basic and acidic residues" evidence="1">
    <location>
        <begin position="59"/>
        <end position="143"/>
    </location>
</feature>
<dbReference type="RefSeq" id="WP_074955014.1">
    <property type="nucleotide sequence ID" value="NZ_BJXR01000031.1"/>
</dbReference>
<evidence type="ECO:0000313" key="5">
    <source>
        <dbReference type="Proteomes" id="UP000183760"/>
    </source>
</evidence>
<feature type="compositionally biased region" description="Basic and acidic residues" evidence="1">
    <location>
        <begin position="215"/>
        <end position="231"/>
    </location>
</feature>
<feature type="region of interest" description="Disordered" evidence="1">
    <location>
        <begin position="359"/>
        <end position="385"/>
    </location>
</feature>
<comment type="caution">
    <text evidence="3">The sequence shown here is derived from an EMBL/GenBank/DDBJ whole genome shotgun (WGS) entry which is preliminary data.</text>
</comment>
<dbReference type="EMBL" id="FOIB01000005">
    <property type="protein sequence ID" value="SEU14320.1"/>
    <property type="molecule type" value="Genomic_DNA"/>
</dbReference>
<dbReference type="STRING" id="1334629.MFUL124B02_26555"/>
<reference evidence="4 5" key="1">
    <citation type="submission" date="2016-10" db="EMBL/GenBank/DDBJ databases">
        <authorList>
            <person name="Varghese N."/>
            <person name="Submissions S."/>
        </authorList>
    </citation>
    <scope>NUCLEOTIDE SEQUENCE [LARGE SCALE GENOMIC DNA]</scope>
    <source>
        <strain evidence="4 5">DSM 16525</strain>
    </source>
</reference>